<protein>
    <submittedName>
        <fullName evidence="1">Uncharacterized protein</fullName>
    </submittedName>
</protein>
<comment type="caution">
    <text evidence="1">The sequence shown here is derived from an EMBL/GenBank/DDBJ whole genome shotgun (WGS) entry which is preliminary data.</text>
</comment>
<keyword evidence="2" id="KW-1185">Reference proteome</keyword>
<organism evidence="1 2">
    <name type="scientific">Streptomyces violaceusniger</name>
    <dbReference type="NCBI Taxonomy" id="68280"/>
    <lineage>
        <taxon>Bacteria</taxon>
        <taxon>Bacillati</taxon>
        <taxon>Actinomycetota</taxon>
        <taxon>Actinomycetes</taxon>
        <taxon>Kitasatosporales</taxon>
        <taxon>Streptomycetaceae</taxon>
        <taxon>Streptomyces</taxon>
        <taxon>Streptomyces violaceusniger group</taxon>
    </lineage>
</organism>
<name>A0A4D4L0D5_STRVO</name>
<dbReference type="AlphaFoldDB" id="A0A4D4L0D5"/>
<accession>A0A4D4L0D5</accession>
<proteinExistence type="predicted"/>
<sequence>MSALYAIAARVAIKAGDDHLLIVAADRAVQAARDGGHALALAEAHRMVSSGYRRAGRYDRAAQVAVRAADELASARDVPAGARASAQGQLLARAAYTAAKGADRSGAMELLARAGAVAGRSADEQTAGGWFGPRQVILHEVSVHQVLSAPDKAVAAARRVDPRGLPLERVARLGLDVARAYNDWGARRSVCGRCSR</sequence>
<dbReference type="Proteomes" id="UP000301309">
    <property type="component" value="Unassembled WGS sequence"/>
</dbReference>
<evidence type="ECO:0000313" key="1">
    <source>
        <dbReference type="EMBL" id="GDY53884.1"/>
    </source>
</evidence>
<gene>
    <name evidence="1" type="ORF">SVIO_045070</name>
</gene>
<reference evidence="1 2" key="1">
    <citation type="journal article" date="2020" name="Int. J. Syst. Evol. Microbiol.">
        <title>Reclassification of Streptomyces castelarensis and Streptomyces sporoclivatus as later heterotypic synonyms of Streptomyces antimycoticus.</title>
        <authorList>
            <person name="Komaki H."/>
            <person name="Tamura T."/>
        </authorList>
    </citation>
    <scope>NUCLEOTIDE SEQUENCE [LARGE SCALE GENOMIC DNA]</scope>
    <source>
        <strain evidence="1 2">NBRC 13459</strain>
    </source>
</reference>
<dbReference type="EMBL" id="BJHW01000001">
    <property type="protein sequence ID" value="GDY53884.1"/>
    <property type="molecule type" value="Genomic_DNA"/>
</dbReference>
<evidence type="ECO:0000313" key="2">
    <source>
        <dbReference type="Proteomes" id="UP000301309"/>
    </source>
</evidence>